<name>A0A921GP39_9MICO</name>
<dbReference type="PROSITE" id="PS50850">
    <property type="entry name" value="MFS"/>
    <property type="match status" value="1"/>
</dbReference>
<protein>
    <submittedName>
        <fullName evidence="11">Oligopeptide:H+ symporter</fullName>
    </submittedName>
</protein>
<feature type="transmembrane region" description="Helical" evidence="9">
    <location>
        <begin position="373"/>
        <end position="390"/>
    </location>
</feature>
<reference evidence="11" key="2">
    <citation type="submission" date="2021-09" db="EMBL/GenBank/DDBJ databases">
        <authorList>
            <person name="Gilroy R."/>
        </authorList>
    </citation>
    <scope>NUCLEOTIDE SEQUENCE</scope>
    <source>
        <strain evidence="11">1647</strain>
    </source>
</reference>
<evidence type="ECO:0000256" key="9">
    <source>
        <dbReference type="SAM" id="Phobius"/>
    </source>
</evidence>
<evidence type="ECO:0000256" key="2">
    <source>
        <dbReference type="ARBA" id="ARBA00005982"/>
    </source>
</evidence>
<dbReference type="NCBIfam" id="TIGR00924">
    <property type="entry name" value="yjdL_sub1_fam"/>
    <property type="match status" value="1"/>
</dbReference>
<dbReference type="AlphaFoldDB" id="A0A921GP39"/>
<feature type="transmembrane region" description="Helical" evidence="9">
    <location>
        <begin position="348"/>
        <end position="367"/>
    </location>
</feature>
<dbReference type="InterPro" id="IPR018456">
    <property type="entry name" value="PTR2_symporter_CS"/>
</dbReference>
<feature type="transmembrane region" description="Helical" evidence="9">
    <location>
        <begin position="167"/>
        <end position="188"/>
    </location>
</feature>
<dbReference type="CDD" id="cd17346">
    <property type="entry name" value="MFS_DtpA_like"/>
    <property type="match status" value="1"/>
</dbReference>
<dbReference type="InterPro" id="IPR005279">
    <property type="entry name" value="Dipep/tripep_permease"/>
</dbReference>
<evidence type="ECO:0000256" key="8">
    <source>
        <dbReference type="RuleBase" id="RU003755"/>
    </source>
</evidence>
<evidence type="ECO:0000256" key="7">
    <source>
        <dbReference type="ARBA" id="ARBA00023136"/>
    </source>
</evidence>
<comment type="subcellular location">
    <subcellularLocation>
        <location evidence="1">Cell membrane</location>
        <topology evidence="1">Multi-pass membrane protein</topology>
    </subcellularLocation>
    <subcellularLocation>
        <location evidence="8">Membrane</location>
        <topology evidence="8">Multi-pass membrane protein</topology>
    </subcellularLocation>
</comment>
<dbReference type="Proteomes" id="UP000775129">
    <property type="component" value="Unassembled WGS sequence"/>
</dbReference>
<evidence type="ECO:0000313" key="11">
    <source>
        <dbReference type="EMBL" id="HJF48673.1"/>
    </source>
</evidence>
<dbReference type="InterPro" id="IPR036259">
    <property type="entry name" value="MFS_trans_sf"/>
</dbReference>
<dbReference type="SUPFAM" id="SSF103473">
    <property type="entry name" value="MFS general substrate transporter"/>
    <property type="match status" value="2"/>
</dbReference>
<feature type="transmembrane region" description="Helical" evidence="9">
    <location>
        <begin position="142"/>
        <end position="161"/>
    </location>
</feature>
<accession>A0A921GP39</accession>
<comment type="caution">
    <text evidence="11">The sequence shown here is derived from an EMBL/GenBank/DDBJ whole genome shotgun (WGS) entry which is preliminary data.</text>
</comment>
<evidence type="ECO:0000256" key="3">
    <source>
        <dbReference type="ARBA" id="ARBA00022448"/>
    </source>
</evidence>
<keyword evidence="6 9" id="KW-1133">Transmembrane helix</keyword>
<feature type="transmembrane region" description="Helical" evidence="9">
    <location>
        <begin position="209"/>
        <end position="230"/>
    </location>
</feature>
<keyword evidence="7 9" id="KW-0472">Membrane</keyword>
<dbReference type="GO" id="GO:0005886">
    <property type="term" value="C:plasma membrane"/>
    <property type="evidence" value="ECO:0007669"/>
    <property type="project" value="UniProtKB-SubCell"/>
</dbReference>
<feature type="transmembrane region" description="Helical" evidence="9">
    <location>
        <begin position="19"/>
        <end position="36"/>
    </location>
</feature>
<dbReference type="GO" id="GO:1904680">
    <property type="term" value="F:peptide transmembrane transporter activity"/>
    <property type="evidence" value="ECO:0007669"/>
    <property type="project" value="InterPro"/>
</dbReference>
<dbReference type="Pfam" id="PF00854">
    <property type="entry name" value="PTR2"/>
    <property type="match status" value="1"/>
</dbReference>
<feature type="transmembrane region" description="Helical" evidence="9">
    <location>
        <begin position="269"/>
        <end position="297"/>
    </location>
</feature>
<reference evidence="11" key="1">
    <citation type="journal article" date="2021" name="PeerJ">
        <title>Extensive microbial diversity within the chicken gut microbiome revealed by metagenomics and culture.</title>
        <authorList>
            <person name="Gilroy R."/>
            <person name="Ravi A."/>
            <person name="Getino M."/>
            <person name="Pursley I."/>
            <person name="Horton D.L."/>
            <person name="Alikhan N.F."/>
            <person name="Baker D."/>
            <person name="Gharbi K."/>
            <person name="Hall N."/>
            <person name="Watson M."/>
            <person name="Adriaenssens E.M."/>
            <person name="Foster-Nyarko E."/>
            <person name="Jarju S."/>
            <person name="Secka A."/>
            <person name="Antonio M."/>
            <person name="Oren A."/>
            <person name="Chaudhuri R.R."/>
            <person name="La Ragione R."/>
            <person name="Hildebrand F."/>
            <person name="Pallen M.J."/>
        </authorList>
    </citation>
    <scope>NUCLEOTIDE SEQUENCE</scope>
    <source>
        <strain evidence="11">1647</strain>
    </source>
</reference>
<dbReference type="EMBL" id="DYWO01000080">
    <property type="protein sequence ID" value="HJF48673.1"/>
    <property type="molecule type" value="Genomic_DNA"/>
</dbReference>
<feature type="transmembrane region" description="Helical" evidence="9">
    <location>
        <begin position="411"/>
        <end position="432"/>
    </location>
</feature>
<dbReference type="InterPro" id="IPR050171">
    <property type="entry name" value="MFS_Transporters"/>
</dbReference>
<evidence type="ECO:0000256" key="4">
    <source>
        <dbReference type="ARBA" id="ARBA00022475"/>
    </source>
</evidence>
<gene>
    <name evidence="11" type="ORF">K8W24_02570</name>
</gene>
<dbReference type="PANTHER" id="PTHR23517">
    <property type="entry name" value="RESISTANCE PROTEIN MDTM, PUTATIVE-RELATED-RELATED"/>
    <property type="match status" value="1"/>
</dbReference>
<comment type="similarity">
    <text evidence="2 8">Belongs to the major facilitator superfamily. Proton-dependent oligopeptide transporter (POT/PTR) (TC 2.A.17) family.</text>
</comment>
<keyword evidence="4" id="KW-1003">Cell membrane</keyword>
<evidence type="ECO:0000256" key="1">
    <source>
        <dbReference type="ARBA" id="ARBA00004651"/>
    </source>
</evidence>
<feature type="domain" description="Major facilitator superfamily (MFS) profile" evidence="10">
    <location>
        <begin position="1"/>
        <end position="463"/>
    </location>
</feature>
<dbReference type="Gene3D" id="1.20.1250.20">
    <property type="entry name" value="MFS general substrate transporter like domains"/>
    <property type="match status" value="1"/>
</dbReference>
<sequence length="470" mass="49495">MGQPGPLANLFSVELWERFSFYGMQGILAIYMYFAATDGGLGIDEGTALGIVGAYGGSVYLFSILGALVSDRLLGPEKTLFGSAVMIMFGHIALALVPGVVGLGLGLLLVGVGSGGLKSTAATLVGSLYTRDDPRRDAGFSIYYMGINIGGLIGPLVTGLAQKMWGFHLGFGLAAIGMAVGLVQYVLTRKGLPESVHAVPDPLPRAQRPLWALIGLGVVALVVLLSLTGVLNAGNLATVVAGLSVVGAVVIFAILLASKKLDSDERSRVVSFIPLFIGTAAFFALFQQQFTVITLYSDTRLNREILGWEMPISWVQSFNPFFIIVLAPVMAALWTKLGTRQPITPRKFGVGIMLMGSAFLLFLPMAAVVSVPVLWIAMIMLVATVGELWLSPVGLSLATKLAPRSYPVMMMALYNLSVALGTALSGALAGFYSAENEVGYFGVLGAVTIAIGVVMLLVAKPVGRAMRGVR</sequence>
<proteinExistence type="inferred from homology"/>
<dbReference type="GO" id="GO:0006857">
    <property type="term" value="P:oligopeptide transport"/>
    <property type="evidence" value="ECO:0007669"/>
    <property type="project" value="InterPro"/>
</dbReference>
<feature type="transmembrane region" description="Helical" evidence="9">
    <location>
        <begin position="80"/>
        <end position="101"/>
    </location>
</feature>
<dbReference type="InterPro" id="IPR020846">
    <property type="entry name" value="MFS_dom"/>
</dbReference>
<dbReference type="InterPro" id="IPR000109">
    <property type="entry name" value="POT_fam"/>
</dbReference>
<feature type="transmembrane region" description="Helical" evidence="9">
    <location>
        <begin position="48"/>
        <end position="68"/>
    </location>
</feature>
<organism evidence="11 12">
    <name type="scientific">Brachybacterium paraconglomeratum</name>
    <dbReference type="NCBI Taxonomy" id="173362"/>
    <lineage>
        <taxon>Bacteria</taxon>
        <taxon>Bacillati</taxon>
        <taxon>Actinomycetota</taxon>
        <taxon>Actinomycetes</taxon>
        <taxon>Micrococcales</taxon>
        <taxon>Dermabacteraceae</taxon>
        <taxon>Brachybacterium</taxon>
    </lineage>
</organism>
<evidence type="ECO:0000259" key="10">
    <source>
        <dbReference type="PROSITE" id="PS50850"/>
    </source>
</evidence>
<dbReference type="PANTHER" id="PTHR23517:SF15">
    <property type="entry name" value="PROTON-DEPENDENT OLIGOPEPTIDE FAMILY TRANSPORT PROTEIN"/>
    <property type="match status" value="1"/>
</dbReference>
<evidence type="ECO:0000256" key="5">
    <source>
        <dbReference type="ARBA" id="ARBA00022692"/>
    </source>
</evidence>
<keyword evidence="5 8" id="KW-0812">Transmembrane</keyword>
<evidence type="ECO:0000256" key="6">
    <source>
        <dbReference type="ARBA" id="ARBA00022989"/>
    </source>
</evidence>
<feature type="transmembrane region" description="Helical" evidence="9">
    <location>
        <begin position="236"/>
        <end position="257"/>
    </location>
</feature>
<keyword evidence="3 8" id="KW-0813">Transport</keyword>
<dbReference type="PROSITE" id="PS01023">
    <property type="entry name" value="PTR2_2"/>
    <property type="match status" value="1"/>
</dbReference>
<feature type="transmembrane region" description="Helical" evidence="9">
    <location>
        <begin position="317"/>
        <end position="336"/>
    </location>
</feature>
<feature type="transmembrane region" description="Helical" evidence="9">
    <location>
        <begin position="438"/>
        <end position="459"/>
    </location>
</feature>
<evidence type="ECO:0000313" key="12">
    <source>
        <dbReference type="Proteomes" id="UP000775129"/>
    </source>
</evidence>